<dbReference type="EMBL" id="FOQE01000032">
    <property type="protein sequence ID" value="SFH83728.1"/>
    <property type="molecule type" value="Genomic_DNA"/>
</dbReference>
<evidence type="ECO:0000313" key="2">
    <source>
        <dbReference type="EMBL" id="SFH83728.1"/>
    </source>
</evidence>
<dbReference type="Pfam" id="PF19597">
    <property type="entry name" value="TrbL_4"/>
    <property type="match status" value="1"/>
</dbReference>
<evidence type="ECO:0008006" key="4">
    <source>
        <dbReference type="Google" id="ProtNLM"/>
    </source>
</evidence>
<evidence type="ECO:0000256" key="1">
    <source>
        <dbReference type="SAM" id="Phobius"/>
    </source>
</evidence>
<dbReference type="Proteomes" id="UP000198668">
    <property type="component" value="Unassembled WGS sequence"/>
</dbReference>
<dbReference type="RefSeq" id="WP_092093205.1">
    <property type="nucleotide sequence ID" value="NZ_FOQE01000032.1"/>
</dbReference>
<feature type="transmembrane region" description="Helical" evidence="1">
    <location>
        <begin position="204"/>
        <end position="226"/>
    </location>
</feature>
<sequence length="279" mass="30839">MPSFDNIGDKITEVFVDWLKDLINLFIEFLQNSLFNYDGLAGYALDAYNLFVFFGGILLVSVCLGKVITQLLSESEGSEEANIWWTIVRSVKASALLVIMPLVISLTMNYIVQPIGNYFIGNMGELTTSSLVNTLQADSLPDVFSAGISQVVIWLFIFVVIGFFVIKLFIEQAQLLIDEILSPLCAISVVTENYNFMENWWRDILSHTVTIIVLTLSMLLFTEAITMQTDTVWGKLPALIGSGALVISGPSIVKSIWYSSGAGRAGSGMARAVVHRMLR</sequence>
<reference evidence="2 3" key="1">
    <citation type="submission" date="2016-10" db="EMBL/GenBank/DDBJ databases">
        <authorList>
            <person name="de Groot N.N."/>
        </authorList>
    </citation>
    <scope>NUCLEOTIDE SEQUENCE [LARGE SCALE GENOMIC DNA]</scope>
    <source>
        <strain evidence="2 3">DSM 27630</strain>
    </source>
</reference>
<accession>A0A1I3DAZ5</accession>
<keyword evidence="1" id="KW-0472">Membrane</keyword>
<gene>
    <name evidence="2" type="ORF">SAMN04489868_13221</name>
</gene>
<protein>
    <recommendedName>
        <fullName evidence="4">TrbL/VirB6 plasmid conjugal transfer protein</fullName>
    </recommendedName>
</protein>
<keyword evidence="1" id="KW-0812">Transmembrane</keyword>
<organism evidence="2 3">
    <name type="scientific">Pisciglobus halotolerans</name>
    <dbReference type="NCBI Taxonomy" id="745365"/>
    <lineage>
        <taxon>Bacteria</taxon>
        <taxon>Bacillati</taxon>
        <taxon>Bacillota</taxon>
        <taxon>Bacilli</taxon>
        <taxon>Lactobacillales</taxon>
        <taxon>Carnobacteriaceae</taxon>
    </lineage>
</organism>
<dbReference type="InterPro" id="IPR046084">
    <property type="entry name" value="TrbL_4"/>
</dbReference>
<keyword evidence="3" id="KW-1185">Reference proteome</keyword>
<feature type="transmembrane region" description="Helical" evidence="1">
    <location>
        <begin position="238"/>
        <end position="257"/>
    </location>
</feature>
<feature type="transmembrane region" description="Helical" evidence="1">
    <location>
        <begin position="151"/>
        <end position="170"/>
    </location>
</feature>
<dbReference type="OrthoDB" id="2318227at2"/>
<keyword evidence="1" id="KW-1133">Transmembrane helix</keyword>
<feature type="transmembrane region" description="Helical" evidence="1">
    <location>
        <begin position="50"/>
        <end position="72"/>
    </location>
</feature>
<evidence type="ECO:0000313" key="3">
    <source>
        <dbReference type="Proteomes" id="UP000198668"/>
    </source>
</evidence>
<name>A0A1I3DAZ5_9LACT</name>
<feature type="transmembrane region" description="Helical" evidence="1">
    <location>
        <begin position="93"/>
        <end position="112"/>
    </location>
</feature>
<proteinExistence type="predicted"/>
<dbReference type="AlphaFoldDB" id="A0A1I3DAZ5"/>